<feature type="non-terminal residue" evidence="2">
    <location>
        <position position="1"/>
    </location>
</feature>
<feature type="region of interest" description="Disordered" evidence="1">
    <location>
        <begin position="1"/>
        <end position="46"/>
    </location>
</feature>
<proteinExistence type="predicted"/>
<dbReference type="EMBL" id="JAACXV010018909">
    <property type="protein sequence ID" value="KAF7263877.1"/>
    <property type="molecule type" value="Genomic_DNA"/>
</dbReference>
<gene>
    <name evidence="3" type="ORF">GWI33_000982</name>
    <name evidence="2" type="ORF">GWI33_000983</name>
</gene>
<dbReference type="EMBL" id="JAACXV010018910">
    <property type="protein sequence ID" value="KAF7263876.1"/>
    <property type="molecule type" value="Genomic_DNA"/>
</dbReference>
<evidence type="ECO:0000313" key="4">
    <source>
        <dbReference type="Proteomes" id="UP000625711"/>
    </source>
</evidence>
<evidence type="ECO:0000313" key="3">
    <source>
        <dbReference type="EMBL" id="KAF7263877.1"/>
    </source>
</evidence>
<protein>
    <submittedName>
        <fullName evidence="2">Uncharacterized protein</fullName>
    </submittedName>
</protein>
<dbReference type="OrthoDB" id="2107370at2759"/>
<feature type="compositionally biased region" description="Polar residues" evidence="1">
    <location>
        <begin position="1"/>
        <end position="26"/>
    </location>
</feature>
<name>A0A834LXJ6_RHYFE</name>
<reference evidence="2" key="1">
    <citation type="submission" date="2020-08" db="EMBL/GenBank/DDBJ databases">
        <title>Genome sequencing and assembly of the red palm weevil Rhynchophorus ferrugineus.</title>
        <authorList>
            <person name="Dias G.B."/>
            <person name="Bergman C.M."/>
            <person name="Manee M."/>
        </authorList>
    </citation>
    <scope>NUCLEOTIDE SEQUENCE</scope>
    <source>
        <strain evidence="2">AA-2017</strain>
        <tissue evidence="2">Whole larva</tissue>
    </source>
</reference>
<evidence type="ECO:0000256" key="1">
    <source>
        <dbReference type="SAM" id="MobiDB-lite"/>
    </source>
</evidence>
<dbReference type="AlphaFoldDB" id="A0A834LXJ6"/>
<sequence>KNDGELQNGNYKPNGSNGQRTDSVGDSVQAMATPGGPPTRARPSSKMTKYVECWGADKPFANIAESTLAKNIELTVTYLTILITCDI</sequence>
<comment type="caution">
    <text evidence="2">The sequence shown here is derived from an EMBL/GenBank/DDBJ whole genome shotgun (WGS) entry which is preliminary data.</text>
</comment>
<accession>A0A834LXJ6</accession>
<organism evidence="2 4">
    <name type="scientific">Rhynchophorus ferrugineus</name>
    <name type="common">Red palm weevil</name>
    <name type="synonym">Curculio ferrugineus</name>
    <dbReference type="NCBI Taxonomy" id="354439"/>
    <lineage>
        <taxon>Eukaryota</taxon>
        <taxon>Metazoa</taxon>
        <taxon>Ecdysozoa</taxon>
        <taxon>Arthropoda</taxon>
        <taxon>Hexapoda</taxon>
        <taxon>Insecta</taxon>
        <taxon>Pterygota</taxon>
        <taxon>Neoptera</taxon>
        <taxon>Endopterygota</taxon>
        <taxon>Coleoptera</taxon>
        <taxon>Polyphaga</taxon>
        <taxon>Cucujiformia</taxon>
        <taxon>Curculionidae</taxon>
        <taxon>Dryophthorinae</taxon>
        <taxon>Rhynchophorus</taxon>
    </lineage>
</organism>
<evidence type="ECO:0000313" key="2">
    <source>
        <dbReference type="EMBL" id="KAF7263876.1"/>
    </source>
</evidence>
<dbReference type="Proteomes" id="UP000625711">
    <property type="component" value="Unassembled WGS sequence"/>
</dbReference>
<keyword evidence="4" id="KW-1185">Reference proteome</keyword>